<reference evidence="12" key="1">
    <citation type="submission" date="2016-10" db="EMBL/GenBank/DDBJ databases">
        <authorList>
            <person name="Varghese N."/>
            <person name="Submissions S."/>
        </authorList>
    </citation>
    <scope>NUCLEOTIDE SEQUENCE [LARGE SCALE GENOMIC DNA]</scope>
    <source>
        <strain evidence="12">S1b</strain>
    </source>
</reference>
<dbReference type="SUPFAM" id="SSF51621">
    <property type="entry name" value="Phosphoenolpyruvate/pyruvate domain"/>
    <property type="match status" value="1"/>
</dbReference>
<dbReference type="Gene3D" id="3.20.20.60">
    <property type="entry name" value="Phosphoenolpyruvate-binding domains"/>
    <property type="match status" value="1"/>
</dbReference>
<feature type="binding site" evidence="7 10">
    <location>
        <position position="83"/>
    </location>
    <ligand>
        <name>Mg(2+)</name>
        <dbReference type="ChEBI" id="CHEBI:18420"/>
    </ligand>
</feature>
<dbReference type="EC" id="2.1.2.11" evidence="7"/>
<keyword evidence="11" id="KW-0489">Methyltransferase</keyword>
<dbReference type="PIRSF" id="PIRSF000388">
    <property type="entry name" value="Pantoate_hydroxy_MeTrfase"/>
    <property type="match status" value="1"/>
</dbReference>
<feature type="binding site" evidence="7 9">
    <location>
        <begin position="44"/>
        <end position="45"/>
    </location>
    <ligand>
        <name>3-methyl-2-oxobutanoate</name>
        <dbReference type="ChEBI" id="CHEBI:11851"/>
    </ligand>
</feature>
<dbReference type="Proteomes" id="UP000182471">
    <property type="component" value="Unassembled WGS sequence"/>
</dbReference>
<dbReference type="AlphaFoldDB" id="A0A1H9RSK7"/>
<gene>
    <name evidence="7" type="primary">panB</name>
    <name evidence="11" type="ORF">SAMN02910429_00973</name>
</gene>
<dbReference type="NCBIfam" id="NF001452">
    <property type="entry name" value="PRK00311.1"/>
    <property type="match status" value="1"/>
</dbReference>
<dbReference type="HAMAP" id="MF_00156">
    <property type="entry name" value="PanB"/>
    <property type="match status" value="1"/>
</dbReference>
<dbReference type="InterPro" id="IPR003700">
    <property type="entry name" value="Pantoate_hydroxy_MeTrfase"/>
</dbReference>
<comment type="pathway">
    <text evidence="1 7">Cofactor biosynthesis; (R)-pantothenate biosynthesis; (R)-pantoate from 3-methyl-2-oxobutanoate: step 1/2.</text>
</comment>
<protein>
    <recommendedName>
        <fullName evidence="7">3-methyl-2-oxobutanoate hydroxymethyltransferase</fullName>
        <ecNumber evidence="7">2.1.2.11</ecNumber>
    </recommendedName>
    <alternativeName>
        <fullName evidence="7">Ketopantoate hydroxymethyltransferase</fullName>
        <shortName evidence="7">KPHMT</shortName>
    </alternativeName>
</protein>
<dbReference type="NCBIfam" id="TIGR00222">
    <property type="entry name" value="panB"/>
    <property type="match status" value="1"/>
</dbReference>
<evidence type="ECO:0000256" key="10">
    <source>
        <dbReference type="PIRSR" id="PIRSR000388-3"/>
    </source>
</evidence>
<dbReference type="GO" id="GO:0015940">
    <property type="term" value="P:pantothenate biosynthetic process"/>
    <property type="evidence" value="ECO:0007669"/>
    <property type="project" value="UniProtKB-UniRule"/>
</dbReference>
<keyword evidence="7 10" id="KW-0460">Magnesium</keyword>
<dbReference type="GO" id="GO:0008168">
    <property type="term" value="F:methyltransferase activity"/>
    <property type="evidence" value="ECO:0007669"/>
    <property type="project" value="UniProtKB-KW"/>
</dbReference>
<dbReference type="PANTHER" id="PTHR20881:SF0">
    <property type="entry name" value="3-METHYL-2-OXOBUTANOATE HYDROXYMETHYLTRANSFERASE"/>
    <property type="match status" value="1"/>
</dbReference>
<feature type="binding site" evidence="7 9">
    <location>
        <position position="83"/>
    </location>
    <ligand>
        <name>3-methyl-2-oxobutanoate</name>
        <dbReference type="ChEBI" id="CHEBI:11851"/>
    </ligand>
</feature>
<feature type="active site" description="Proton acceptor" evidence="7 8">
    <location>
        <position position="182"/>
    </location>
</feature>
<keyword evidence="5 7" id="KW-0808">Transferase</keyword>
<comment type="similarity">
    <text evidence="2 7">Belongs to the PanB family.</text>
</comment>
<keyword evidence="12" id="KW-1185">Reference proteome</keyword>
<comment type="catalytic activity">
    <reaction evidence="7">
        <text>(6R)-5,10-methylene-5,6,7,8-tetrahydrofolate + 3-methyl-2-oxobutanoate + H2O = 2-dehydropantoate + (6S)-5,6,7,8-tetrahydrofolate</text>
        <dbReference type="Rhea" id="RHEA:11824"/>
        <dbReference type="ChEBI" id="CHEBI:11561"/>
        <dbReference type="ChEBI" id="CHEBI:11851"/>
        <dbReference type="ChEBI" id="CHEBI:15377"/>
        <dbReference type="ChEBI" id="CHEBI:15636"/>
        <dbReference type="ChEBI" id="CHEBI:57453"/>
        <dbReference type="EC" id="2.1.2.11"/>
    </reaction>
</comment>
<dbReference type="EMBL" id="FOGW01000009">
    <property type="protein sequence ID" value="SER75435.1"/>
    <property type="molecule type" value="Genomic_DNA"/>
</dbReference>
<dbReference type="RefSeq" id="WP_022748491.1">
    <property type="nucleotide sequence ID" value="NZ_FOGW01000009.1"/>
</dbReference>
<evidence type="ECO:0000256" key="3">
    <source>
        <dbReference type="ARBA" id="ARBA00011424"/>
    </source>
</evidence>
<comment type="cofactor">
    <cofactor evidence="7 10">
        <name>Mg(2+)</name>
        <dbReference type="ChEBI" id="CHEBI:18420"/>
    </cofactor>
    <text evidence="7 10">Binds 1 Mg(2+) ion per subunit.</text>
</comment>
<proteinExistence type="inferred from homology"/>
<dbReference type="GO" id="GO:0003864">
    <property type="term" value="F:3-methyl-2-oxobutanoate hydroxymethyltransferase activity"/>
    <property type="evidence" value="ECO:0007669"/>
    <property type="project" value="UniProtKB-UniRule"/>
</dbReference>
<evidence type="ECO:0000256" key="5">
    <source>
        <dbReference type="ARBA" id="ARBA00022679"/>
    </source>
</evidence>
<keyword evidence="7" id="KW-0963">Cytoplasm</keyword>
<organism evidence="11 12">
    <name type="scientific">Lachnobacterium bovis</name>
    <dbReference type="NCBI Taxonomy" id="140626"/>
    <lineage>
        <taxon>Bacteria</taxon>
        <taxon>Bacillati</taxon>
        <taxon>Bacillota</taxon>
        <taxon>Clostridia</taxon>
        <taxon>Lachnospirales</taxon>
        <taxon>Lachnospiraceae</taxon>
        <taxon>Lachnobacterium</taxon>
    </lineage>
</organism>
<dbReference type="InterPro" id="IPR015813">
    <property type="entry name" value="Pyrv/PenolPyrv_kinase-like_dom"/>
</dbReference>
<dbReference type="GO" id="GO:0000287">
    <property type="term" value="F:magnesium ion binding"/>
    <property type="evidence" value="ECO:0007669"/>
    <property type="project" value="TreeGrafter"/>
</dbReference>
<evidence type="ECO:0000256" key="2">
    <source>
        <dbReference type="ARBA" id="ARBA00008676"/>
    </source>
</evidence>
<dbReference type="Pfam" id="PF02548">
    <property type="entry name" value="Pantoate_transf"/>
    <property type="match status" value="1"/>
</dbReference>
<evidence type="ECO:0000256" key="6">
    <source>
        <dbReference type="ARBA" id="ARBA00056497"/>
    </source>
</evidence>
<dbReference type="OrthoDB" id="9781789at2"/>
<keyword evidence="7 10" id="KW-0479">Metal-binding</keyword>
<dbReference type="UniPathway" id="UPA00028">
    <property type="reaction ID" value="UER00003"/>
</dbReference>
<dbReference type="CDD" id="cd06557">
    <property type="entry name" value="KPHMT-like"/>
    <property type="match status" value="1"/>
</dbReference>
<dbReference type="FunFam" id="3.20.20.60:FF:000003">
    <property type="entry name" value="3-methyl-2-oxobutanoate hydroxymethyltransferase"/>
    <property type="match status" value="1"/>
</dbReference>
<sequence>MKNTVTTLQKMKEDGQKISMLTCYDYTTACLMDEAGINGILVGDSLGMTMMGYEDTLPVTVEDIIHHTACVSRGLKNTFLVADMPFMSYQTSVYDAVKNAGRLIKEGHAQAVKLEGGASVCKQIEAIVKADIPVVAHIGLTPQSINAFGGFKVQGKNIDRAKQILEDAKAVEKAGAFMVTLECVPEKLATLISKELSIPTIGIGAGNGCDGQILVYQDMLNMFSGFKPKFVKHFANIGEEMKRAFKDYDQEVKSLAFPAQEHNFKIDDQVIEALEKECEGKNKEIEVIINNQLNANEVNA</sequence>
<evidence type="ECO:0000256" key="9">
    <source>
        <dbReference type="PIRSR" id="PIRSR000388-2"/>
    </source>
</evidence>
<feature type="binding site" evidence="7 9">
    <location>
        <position position="113"/>
    </location>
    <ligand>
        <name>3-methyl-2-oxobutanoate</name>
        <dbReference type="ChEBI" id="CHEBI:11851"/>
    </ligand>
</feature>
<dbReference type="GO" id="GO:0032259">
    <property type="term" value="P:methylation"/>
    <property type="evidence" value="ECO:0007669"/>
    <property type="project" value="UniProtKB-KW"/>
</dbReference>
<comment type="subcellular location">
    <subcellularLocation>
        <location evidence="7">Cytoplasm</location>
    </subcellularLocation>
</comment>
<evidence type="ECO:0000256" key="4">
    <source>
        <dbReference type="ARBA" id="ARBA00022655"/>
    </source>
</evidence>
<accession>A0A1H9RSK7</accession>
<comment type="subunit">
    <text evidence="3 7">Homodecamer; pentamer of dimers.</text>
</comment>
<comment type="function">
    <text evidence="6 7">Catalyzes the reversible reaction in which hydroxymethyl group from 5,10-methylenetetrahydrofolate is transferred onto alpha-ketoisovalerate to form ketopantoate.</text>
</comment>
<name>A0A1H9RSK7_9FIRM</name>
<evidence type="ECO:0000256" key="8">
    <source>
        <dbReference type="PIRSR" id="PIRSR000388-1"/>
    </source>
</evidence>
<evidence type="ECO:0000313" key="12">
    <source>
        <dbReference type="Proteomes" id="UP000182471"/>
    </source>
</evidence>
<dbReference type="GO" id="GO:0005737">
    <property type="term" value="C:cytoplasm"/>
    <property type="evidence" value="ECO:0007669"/>
    <property type="project" value="UniProtKB-SubCell"/>
</dbReference>
<feature type="binding site" evidence="7 10">
    <location>
        <position position="44"/>
    </location>
    <ligand>
        <name>Mg(2+)</name>
        <dbReference type="ChEBI" id="CHEBI:18420"/>
    </ligand>
</feature>
<dbReference type="PANTHER" id="PTHR20881">
    <property type="entry name" value="3-METHYL-2-OXOBUTANOATE HYDROXYMETHYLTRANSFERASE"/>
    <property type="match status" value="1"/>
</dbReference>
<evidence type="ECO:0000256" key="1">
    <source>
        <dbReference type="ARBA" id="ARBA00005033"/>
    </source>
</evidence>
<keyword evidence="4 7" id="KW-0566">Pantothenate biosynthesis</keyword>
<feature type="binding site" evidence="7 10">
    <location>
        <position position="115"/>
    </location>
    <ligand>
        <name>Mg(2+)</name>
        <dbReference type="ChEBI" id="CHEBI:18420"/>
    </ligand>
</feature>
<evidence type="ECO:0000313" key="11">
    <source>
        <dbReference type="EMBL" id="SER75435.1"/>
    </source>
</evidence>
<dbReference type="InterPro" id="IPR040442">
    <property type="entry name" value="Pyrv_kinase-like_dom_sf"/>
</dbReference>
<evidence type="ECO:0000256" key="7">
    <source>
        <dbReference type="HAMAP-Rule" id="MF_00156"/>
    </source>
</evidence>